<comment type="caution">
    <text evidence="2">The sequence shown here is derived from an EMBL/GenBank/DDBJ whole genome shotgun (WGS) entry which is preliminary data.</text>
</comment>
<evidence type="ECO:0000313" key="2">
    <source>
        <dbReference type="EMBL" id="MFD2521663.1"/>
    </source>
</evidence>
<feature type="domain" description="MoaF-like" evidence="1">
    <location>
        <begin position="34"/>
        <end position="116"/>
    </location>
</feature>
<keyword evidence="3" id="KW-1185">Reference proteome</keyword>
<dbReference type="RefSeq" id="WP_340235905.1">
    <property type="nucleotide sequence ID" value="NZ_JBBEWC010000005.1"/>
</dbReference>
<proteinExistence type="predicted"/>
<dbReference type="PROSITE" id="PS51257">
    <property type="entry name" value="PROKAR_LIPOPROTEIN"/>
    <property type="match status" value="1"/>
</dbReference>
<dbReference type="InterPro" id="IPR012674">
    <property type="entry name" value="Calycin"/>
</dbReference>
<protein>
    <submittedName>
        <fullName evidence="2">MoaF C-terminal domain-containing protein</fullName>
    </submittedName>
</protein>
<evidence type="ECO:0000259" key="1">
    <source>
        <dbReference type="Pfam" id="PF22036"/>
    </source>
</evidence>
<dbReference type="Gene3D" id="2.40.128.20">
    <property type="match status" value="1"/>
</dbReference>
<gene>
    <name evidence="2" type="ORF">ACFSR2_12275</name>
</gene>
<dbReference type="InterPro" id="IPR053892">
    <property type="entry name" value="MoaF-like"/>
</dbReference>
<dbReference type="Proteomes" id="UP001597510">
    <property type="component" value="Unassembled WGS sequence"/>
</dbReference>
<name>A0ABW5J785_9BACT</name>
<dbReference type="Pfam" id="PF22036">
    <property type="entry name" value="MoaF_like"/>
    <property type="match status" value="1"/>
</dbReference>
<accession>A0ABW5J785</accession>
<dbReference type="SUPFAM" id="SSF50814">
    <property type="entry name" value="Lipocalins"/>
    <property type="match status" value="1"/>
</dbReference>
<evidence type="ECO:0000313" key="3">
    <source>
        <dbReference type="Proteomes" id="UP001597510"/>
    </source>
</evidence>
<organism evidence="2 3">
    <name type="scientific">Emticicia soli</name>
    <dbReference type="NCBI Taxonomy" id="2027878"/>
    <lineage>
        <taxon>Bacteria</taxon>
        <taxon>Pseudomonadati</taxon>
        <taxon>Bacteroidota</taxon>
        <taxon>Cytophagia</taxon>
        <taxon>Cytophagales</taxon>
        <taxon>Leadbetterellaceae</taxon>
        <taxon>Emticicia</taxon>
    </lineage>
</organism>
<dbReference type="EMBL" id="JBHULC010000011">
    <property type="protein sequence ID" value="MFD2521663.1"/>
    <property type="molecule type" value="Genomic_DNA"/>
</dbReference>
<sequence>MNKILLCILAAAFLSSCVGKGEKIPLIKTTKFEVGQTYVYDYGDARYEVKCLTDTTLRWECVFGEEKGRQETDRFHQKELDGNTLFVTWAEADGIGVSQLIDFNKNTVQSYLLIDKKIELAEAKISIKNK</sequence>
<reference evidence="3" key="1">
    <citation type="journal article" date="2019" name="Int. J. Syst. Evol. Microbiol.">
        <title>The Global Catalogue of Microorganisms (GCM) 10K type strain sequencing project: providing services to taxonomists for standard genome sequencing and annotation.</title>
        <authorList>
            <consortium name="The Broad Institute Genomics Platform"/>
            <consortium name="The Broad Institute Genome Sequencing Center for Infectious Disease"/>
            <person name="Wu L."/>
            <person name="Ma J."/>
        </authorList>
    </citation>
    <scope>NUCLEOTIDE SEQUENCE [LARGE SCALE GENOMIC DNA]</scope>
    <source>
        <strain evidence="3">KCTC 52344</strain>
    </source>
</reference>